<accession>A0A9D0ZGV9</accession>
<reference evidence="3" key="2">
    <citation type="journal article" date="2021" name="PeerJ">
        <title>Extensive microbial diversity within the chicken gut microbiome revealed by metagenomics and culture.</title>
        <authorList>
            <person name="Gilroy R."/>
            <person name="Ravi A."/>
            <person name="Getino M."/>
            <person name="Pursley I."/>
            <person name="Horton D.L."/>
            <person name="Alikhan N.F."/>
            <person name="Baker D."/>
            <person name="Gharbi K."/>
            <person name="Hall N."/>
            <person name="Watson M."/>
            <person name="Adriaenssens E.M."/>
            <person name="Foster-Nyarko E."/>
            <person name="Jarju S."/>
            <person name="Secka A."/>
            <person name="Antonio M."/>
            <person name="Oren A."/>
            <person name="Chaudhuri R.R."/>
            <person name="La Ragione R."/>
            <person name="Hildebrand F."/>
            <person name="Pallen M.J."/>
        </authorList>
    </citation>
    <scope>NUCLEOTIDE SEQUENCE</scope>
    <source>
        <strain evidence="3">ChiBcolR7-354</strain>
    </source>
</reference>
<feature type="transmembrane region" description="Helical" evidence="2">
    <location>
        <begin position="67"/>
        <end position="91"/>
    </location>
</feature>
<dbReference type="Proteomes" id="UP000824262">
    <property type="component" value="Unassembled WGS sequence"/>
</dbReference>
<gene>
    <name evidence="3" type="ORF">IAB77_07460</name>
</gene>
<evidence type="ECO:0000256" key="1">
    <source>
        <dbReference type="SAM" id="MobiDB-lite"/>
    </source>
</evidence>
<keyword evidence="2" id="KW-0472">Membrane</keyword>
<protein>
    <submittedName>
        <fullName evidence="3">Uncharacterized protein</fullName>
    </submittedName>
</protein>
<sequence length="92" mass="10301">MKRRKRFDDDDDGRVIARMDVDGMPWYDGRSPSAPEQPEQSADGGEREPVKLTKEESRAYAAGALKAALLVALVFAGVFFLFILFCAEVWFA</sequence>
<name>A0A9D0ZGV9_9FIRM</name>
<keyword evidence="2" id="KW-0812">Transmembrane</keyword>
<dbReference type="EMBL" id="DVGA01000076">
    <property type="protein sequence ID" value="HIQ79079.1"/>
    <property type="molecule type" value="Genomic_DNA"/>
</dbReference>
<evidence type="ECO:0000313" key="3">
    <source>
        <dbReference type="EMBL" id="HIQ79079.1"/>
    </source>
</evidence>
<keyword evidence="2" id="KW-1133">Transmembrane helix</keyword>
<feature type="region of interest" description="Disordered" evidence="1">
    <location>
        <begin position="22"/>
        <end position="50"/>
    </location>
</feature>
<evidence type="ECO:0000256" key="2">
    <source>
        <dbReference type="SAM" id="Phobius"/>
    </source>
</evidence>
<reference evidence="3" key="1">
    <citation type="submission" date="2020-10" db="EMBL/GenBank/DDBJ databases">
        <authorList>
            <person name="Gilroy R."/>
        </authorList>
    </citation>
    <scope>NUCLEOTIDE SEQUENCE</scope>
    <source>
        <strain evidence="3">ChiBcolR7-354</strain>
    </source>
</reference>
<proteinExistence type="predicted"/>
<evidence type="ECO:0000313" key="4">
    <source>
        <dbReference type="Proteomes" id="UP000824262"/>
    </source>
</evidence>
<dbReference type="AlphaFoldDB" id="A0A9D0ZGV9"/>
<comment type="caution">
    <text evidence="3">The sequence shown here is derived from an EMBL/GenBank/DDBJ whole genome shotgun (WGS) entry which is preliminary data.</text>
</comment>
<organism evidence="3 4">
    <name type="scientific">Candidatus Scatomorpha intestinavium</name>
    <dbReference type="NCBI Taxonomy" id="2840922"/>
    <lineage>
        <taxon>Bacteria</taxon>
        <taxon>Bacillati</taxon>
        <taxon>Bacillota</taxon>
        <taxon>Clostridia</taxon>
        <taxon>Eubacteriales</taxon>
        <taxon>Candidatus Scatomorpha</taxon>
    </lineage>
</organism>